<accession>A0AA39T9T4</accession>
<keyword evidence="2" id="KW-1185">Reference proteome</keyword>
<dbReference type="AlphaFoldDB" id="A0AA39T9T4"/>
<comment type="caution">
    <text evidence="1">The sequence shown here is derived from an EMBL/GenBank/DDBJ whole genome shotgun (WGS) entry which is preliminary data.</text>
</comment>
<organism evidence="1 2">
    <name type="scientific">Acer saccharum</name>
    <name type="common">Sugar maple</name>
    <dbReference type="NCBI Taxonomy" id="4024"/>
    <lineage>
        <taxon>Eukaryota</taxon>
        <taxon>Viridiplantae</taxon>
        <taxon>Streptophyta</taxon>
        <taxon>Embryophyta</taxon>
        <taxon>Tracheophyta</taxon>
        <taxon>Spermatophyta</taxon>
        <taxon>Magnoliopsida</taxon>
        <taxon>eudicotyledons</taxon>
        <taxon>Gunneridae</taxon>
        <taxon>Pentapetalae</taxon>
        <taxon>rosids</taxon>
        <taxon>malvids</taxon>
        <taxon>Sapindales</taxon>
        <taxon>Sapindaceae</taxon>
        <taxon>Hippocastanoideae</taxon>
        <taxon>Acereae</taxon>
        <taxon>Acer</taxon>
    </lineage>
</organism>
<dbReference type="Proteomes" id="UP001168877">
    <property type="component" value="Unassembled WGS sequence"/>
</dbReference>
<sequence>MDTSLRLLNINRYLFTTTTTTRFHKFPPRNVVVSFPTLSSRSRTPNNLSLICSYSQLGSNDMHLDGEDAVFTWNPADPQSVNVNVTNKGKTHENDDYGGFDRLAGSQNEAVEELSEVVQFQRDQCDHVRCFGQRIADLRTRTQSRQAYGVILHELQSRHDHLMVMEKIKGFVVDSGGGDPSSPQCSLITLILSCTVADGVQFGWALQLSLLTPYIQIIDYGLEACRDYPHFPGSFV</sequence>
<gene>
    <name evidence="1" type="ORF">LWI29_004777</name>
</gene>
<dbReference type="EMBL" id="JAUESC010000002">
    <property type="protein sequence ID" value="KAK0603422.1"/>
    <property type="molecule type" value="Genomic_DNA"/>
</dbReference>
<name>A0AA39T9T4_ACESA</name>
<evidence type="ECO:0000313" key="2">
    <source>
        <dbReference type="Proteomes" id="UP001168877"/>
    </source>
</evidence>
<reference evidence="1" key="1">
    <citation type="journal article" date="2022" name="Plant J.">
        <title>Strategies of tolerance reflected in two North American maple genomes.</title>
        <authorList>
            <person name="McEvoy S.L."/>
            <person name="Sezen U.U."/>
            <person name="Trouern-Trend A."/>
            <person name="McMahon S.M."/>
            <person name="Schaberg P.G."/>
            <person name="Yang J."/>
            <person name="Wegrzyn J.L."/>
            <person name="Swenson N.G."/>
        </authorList>
    </citation>
    <scope>NUCLEOTIDE SEQUENCE</scope>
    <source>
        <strain evidence="1">NS2018</strain>
    </source>
</reference>
<proteinExistence type="predicted"/>
<evidence type="ECO:0000313" key="1">
    <source>
        <dbReference type="EMBL" id="KAK0603422.1"/>
    </source>
</evidence>
<reference evidence="1" key="2">
    <citation type="submission" date="2023-06" db="EMBL/GenBank/DDBJ databases">
        <authorList>
            <person name="Swenson N.G."/>
            <person name="Wegrzyn J.L."/>
            <person name="Mcevoy S.L."/>
        </authorList>
    </citation>
    <scope>NUCLEOTIDE SEQUENCE</scope>
    <source>
        <strain evidence="1">NS2018</strain>
        <tissue evidence="1">Leaf</tissue>
    </source>
</reference>
<protein>
    <submittedName>
        <fullName evidence="1">Uncharacterized protein</fullName>
    </submittedName>
</protein>